<dbReference type="AlphaFoldDB" id="A0A1V3NA01"/>
<feature type="chain" id="PRO_5012866890" evidence="5">
    <location>
        <begin position="22"/>
        <end position="177"/>
    </location>
</feature>
<sequence length="177" mass="19408">MRKTLFIALASALAVSAVATADTKLPDDVLVNPDFDVRTAWPYPKANSGEIEWRPHGRDLTQWITLSYEDKRGIPEPATVRFNGNVKGNVERGREIATHVRKGNCVACHAIPGAAQTGTAGPSLEGYSTRGVPDSYVYQMLHDPRALFPETVMPAFGAMNNLTEQEIHDVMAFLKTL</sequence>
<keyword evidence="8" id="KW-1185">Reference proteome</keyword>
<dbReference type="Proteomes" id="UP000189462">
    <property type="component" value="Unassembled WGS sequence"/>
</dbReference>
<dbReference type="GO" id="GO:0020037">
    <property type="term" value="F:heme binding"/>
    <property type="evidence" value="ECO:0007669"/>
    <property type="project" value="InterPro"/>
</dbReference>
<keyword evidence="5" id="KW-0732">Signal</keyword>
<evidence type="ECO:0000313" key="7">
    <source>
        <dbReference type="EMBL" id="OOG21793.1"/>
    </source>
</evidence>
<protein>
    <submittedName>
        <fullName evidence="7">Sulfur oxidation c-type cytochrome SoxX</fullName>
    </submittedName>
</protein>
<dbReference type="NCBIfam" id="TIGR04485">
    <property type="entry name" value="thiosulf_SoxX"/>
    <property type="match status" value="1"/>
</dbReference>
<keyword evidence="2 4" id="KW-0479">Metal-binding</keyword>
<dbReference type="GO" id="GO:0009055">
    <property type="term" value="F:electron transfer activity"/>
    <property type="evidence" value="ECO:0007669"/>
    <property type="project" value="InterPro"/>
</dbReference>
<evidence type="ECO:0000256" key="1">
    <source>
        <dbReference type="ARBA" id="ARBA00022617"/>
    </source>
</evidence>
<dbReference type="InterPro" id="IPR030999">
    <property type="entry name" value="Thiosulf_SoxX"/>
</dbReference>
<dbReference type="SUPFAM" id="SSF46626">
    <property type="entry name" value="Cytochrome c"/>
    <property type="match status" value="1"/>
</dbReference>
<keyword evidence="1 4" id="KW-0349">Heme</keyword>
<dbReference type="PROSITE" id="PS51007">
    <property type="entry name" value="CYTC"/>
    <property type="match status" value="1"/>
</dbReference>
<evidence type="ECO:0000256" key="5">
    <source>
        <dbReference type="SAM" id="SignalP"/>
    </source>
</evidence>
<dbReference type="OrthoDB" id="9793634at2"/>
<reference evidence="7 8" key="1">
    <citation type="submission" date="2017-02" db="EMBL/GenBank/DDBJ databases">
        <title>Genomic diversity within the haloalkaliphilic genus Thioalkalivibrio.</title>
        <authorList>
            <person name="Ahn A.-C."/>
            <person name="Meier-Kolthoff J."/>
            <person name="Overmars L."/>
            <person name="Richter M."/>
            <person name="Woyke T."/>
            <person name="Sorokin D.Y."/>
            <person name="Muyzer G."/>
        </authorList>
    </citation>
    <scope>NUCLEOTIDE SEQUENCE [LARGE SCALE GENOMIC DNA]</scope>
    <source>
        <strain evidence="7 8">ALJD</strain>
    </source>
</reference>
<dbReference type="STRING" id="108003.B1C78_15970"/>
<proteinExistence type="predicted"/>
<accession>A0A1V3NA01</accession>
<gene>
    <name evidence="7" type="ORF">B1C78_15970</name>
</gene>
<organism evidence="7 8">
    <name type="scientific">Thioalkalivibrio denitrificans</name>
    <dbReference type="NCBI Taxonomy" id="108003"/>
    <lineage>
        <taxon>Bacteria</taxon>
        <taxon>Pseudomonadati</taxon>
        <taxon>Pseudomonadota</taxon>
        <taxon>Gammaproteobacteria</taxon>
        <taxon>Chromatiales</taxon>
        <taxon>Ectothiorhodospiraceae</taxon>
        <taxon>Thioalkalivibrio</taxon>
    </lineage>
</organism>
<evidence type="ECO:0000256" key="4">
    <source>
        <dbReference type="PROSITE-ProRule" id="PRU00433"/>
    </source>
</evidence>
<name>A0A1V3NA01_9GAMM</name>
<dbReference type="GO" id="GO:0046872">
    <property type="term" value="F:metal ion binding"/>
    <property type="evidence" value="ECO:0007669"/>
    <property type="project" value="UniProtKB-KW"/>
</dbReference>
<dbReference type="EMBL" id="MVBK01000122">
    <property type="protein sequence ID" value="OOG21793.1"/>
    <property type="molecule type" value="Genomic_DNA"/>
</dbReference>
<evidence type="ECO:0000259" key="6">
    <source>
        <dbReference type="PROSITE" id="PS51007"/>
    </source>
</evidence>
<evidence type="ECO:0000313" key="8">
    <source>
        <dbReference type="Proteomes" id="UP000189462"/>
    </source>
</evidence>
<dbReference type="Pfam" id="PF13442">
    <property type="entry name" value="Cytochrome_CBB3"/>
    <property type="match status" value="1"/>
</dbReference>
<dbReference type="Gene3D" id="1.10.760.10">
    <property type="entry name" value="Cytochrome c-like domain"/>
    <property type="match status" value="1"/>
</dbReference>
<dbReference type="InterPro" id="IPR009056">
    <property type="entry name" value="Cyt_c-like_dom"/>
</dbReference>
<comment type="caution">
    <text evidence="7">The sequence shown here is derived from an EMBL/GenBank/DDBJ whole genome shotgun (WGS) entry which is preliminary data.</text>
</comment>
<evidence type="ECO:0000256" key="2">
    <source>
        <dbReference type="ARBA" id="ARBA00022723"/>
    </source>
</evidence>
<dbReference type="RefSeq" id="WP_077280147.1">
    <property type="nucleotide sequence ID" value="NZ_MVBK01000122.1"/>
</dbReference>
<evidence type="ECO:0000256" key="3">
    <source>
        <dbReference type="ARBA" id="ARBA00023004"/>
    </source>
</evidence>
<keyword evidence="3 4" id="KW-0408">Iron</keyword>
<feature type="domain" description="Cytochrome c" evidence="6">
    <location>
        <begin position="88"/>
        <end position="177"/>
    </location>
</feature>
<dbReference type="InterPro" id="IPR036909">
    <property type="entry name" value="Cyt_c-like_dom_sf"/>
</dbReference>
<feature type="signal peptide" evidence="5">
    <location>
        <begin position="1"/>
        <end position="21"/>
    </location>
</feature>